<feature type="compositionally biased region" description="Polar residues" evidence="1">
    <location>
        <begin position="42"/>
        <end position="57"/>
    </location>
</feature>
<feature type="signal peptide" evidence="2">
    <location>
        <begin position="1"/>
        <end position="33"/>
    </location>
</feature>
<organism evidence="3 4">
    <name type="scientific">Rhodococcus ruber</name>
    <dbReference type="NCBI Taxonomy" id="1830"/>
    <lineage>
        <taxon>Bacteria</taxon>
        <taxon>Bacillati</taxon>
        <taxon>Actinomycetota</taxon>
        <taxon>Actinomycetes</taxon>
        <taxon>Mycobacteriales</taxon>
        <taxon>Nocardiaceae</taxon>
        <taxon>Rhodococcus</taxon>
    </lineage>
</organism>
<feature type="region of interest" description="Disordered" evidence="1">
    <location>
        <begin position="38"/>
        <end position="78"/>
    </location>
</feature>
<keyword evidence="2" id="KW-0732">Signal</keyword>
<feature type="chain" id="PRO_5001932812" description="Insoluble domain protein" evidence="2">
    <location>
        <begin position="34"/>
        <end position="374"/>
    </location>
</feature>
<dbReference type="AlphaFoldDB" id="A0A098BNA7"/>
<evidence type="ECO:0000313" key="4">
    <source>
        <dbReference type="Proteomes" id="UP000042997"/>
    </source>
</evidence>
<evidence type="ECO:0000256" key="2">
    <source>
        <dbReference type="SAM" id="SignalP"/>
    </source>
</evidence>
<evidence type="ECO:0008006" key="5">
    <source>
        <dbReference type="Google" id="ProtNLM"/>
    </source>
</evidence>
<dbReference type="Proteomes" id="UP000042997">
    <property type="component" value="Unassembled WGS sequence"/>
</dbReference>
<dbReference type="eggNOG" id="ENOG5033RMD">
    <property type="taxonomic scope" value="Bacteria"/>
</dbReference>
<dbReference type="EMBL" id="CCSD01000080">
    <property type="protein sequence ID" value="CDZ90209.1"/>
    <property type="molecule type" value="Genomic_DNA"/>
</dbReference>
<proteinExistence type="predicted"/>
<sequence>MSTHRRASRLAKASVVPATAAAIVAAGSGLASAAPVELPSQGGVTTPAPSTQGGTTSAPKPAPAPPAKQIYWTPPPAQQRQYAPLPDYNYDTNRYERQSAPPPIDPMTLRAPQPVTPEPIYLAPPEKIMVGDVHFNQPNWVTDDDRERTNNTAGLIRSEVATFYKSVGVDASRADRVAAAQIGATVAGAAAGAAAGAVPGALIGGTLGGIAGAAAGGVVPLPIPVLPAVTTGVAGTAAGAAIGAAVGAVPGAVVGGAAGLAAGTAFGAGDDEGQPLEVQLPDVHQDALTEQAGATVEQWRSSGPVGQAAADAVRSVVTTAPQVDSQVREWVKVQPGGDGVVAGADTVLTTFFDGSAGTAAEMISTAAADGINPA</sequence>
<evidence type="ECO:0000256" key="1">
    <source>
        <dbReference type="SAM" id="MobiDB-lite"/>
    </source>
</evidence>
<reference evidence="3 4" key="1">
    <citation type="journal article" date="2014" name="Genome Announc.">
        <title>Draft Genome Sequence of Propane- and Butane-Oxidizing Actinobacterium Rhodococcus ruber IEGM 231.</title>
        <authorList>
            <person name="Ivshina I.B."/>
            <person name="Kuyukina M.S."/>
            <person name="Krivoruchko A.V."/>
            <person name="Barbe V."/>
            <person name="Fischer C."/>
        </authorList>
    </citation>
    <scope>NUCLEOTIDE SEQUENCE [LARGE SCALE GENOMIC DNA]</scope>
</reference>
<protein>
    <recommendedName>
        <fullName evidence="5">Insoluble domain protein</fullName>
    </recommendedName>
</protein>
<dbReference type="RefSeq" id="WP_230831783.1">
    <property type="nucleotide sequence ID" value="NZ_CP145321.1"/>
</dbReference>
<accession>A0A098BNA7</accession>
<name>A0A098BNA7_9NOCA</name>
<gene>
    <name evidence="3" type="ORF">RHRU231_670018</name>
</gene>
<evidence type="ECO:0000313" key="3">
    <source>
        <dbReference type="EMBL" id="CDZ90209.1"/>
    </source>
</evidence>